<reference evidence="4" key="2">
    <citation type="submission" date="2012-11" db="EMBL/GenBank/DDBJ databases">
        <authorList>
            <person name="Kuo A."/>
            <person name="Curtis B.A."/>
            <person name="Tanifuji G."/>
            <person name="Burki F."/>
            <person name="Gruber A."/>
            <person name="Irimia M."/>
            <person name="Maruyama S."/>
            <person name="Arias M.C."/>
            <person name="Ball S.G."/>
            <person name="Gile G.H."/>
            <person name="Hirakawa Y."/>
            <person name="Hopkins J.F."/>
            <person name="Rensing S.A."/>
            <person name="Schmutz J."/>
            <person name="Symeonidi A."/>
            <person name="Elias M."/>
            <person name="Eveleigh R.J."/>
            <person name="Herman E.K."/>
            <person name="Klute M.J."/>
            <person name="Nakayama T."/>
            <person name="Obornik M."/>
            <person name="Reyes-Prieto A."/>
            <person name="Armbrust E.V."/>
            <person name="Aves S.J."/>
            <person name="Beiko R.G."/>
            <person name="Coutinho P."/>
            <person name="Dacks J.B."/>
            <person name="Durnford D.G."/>
            <person name="Fast N.M."/>
            <person name="Green B.R."/>
            <person name="Grisdale C."/>
            <person name="Hempe F."/>
            <person name="Henrissat B."/>
            <person name="Hoppner M.P."/>
            <person name="Ishida K.-I."/>
            <person name="Kim E."/>
            <person name="Koreny L."/>
            <person name="Kroth P.G."/>
            <person name="Liu Y."/>
            <person name="Malik S.-B."/>
            <person name="Maier U.G."/>
            <person name="McRose D."/>
            <person name="Mock T."/>
            <person name="Neilson J.A."/>
            <person name="Onodera N.T."/>
            <person name="Poole A.M."/>
            <person name="Pritham E.J."/>
            <person name="Richards T.A."/>
            <person name="Rocap G."/>
            <person name="Roy S.W."/>
            <person name="Sarai C."/>
            <person name="Schaack S."/>
            <person name="Shirato S."/>
            <person name="Slamovits C.H."/>
            <person name="Spencer D.F."/>
            <person name="Suzuki S."/>
            <person name="Worden A.Z."/>
            <person name="Zauner S."/>
            <person name="Barry K."/>
            <person name="Bell C."/>
            <person name="Bharti A.K."/>
            <person name="Crow J.A."/>
            <person name="Grimwood J."/>
            <person name="Kramer R."/>
            <person name="Lindquist E."/>
            <person name="Lucas S."/>
            <person name="Salamov A."/>
            <person name="McFadden G.I."/>
            <person name="Lane C.E."/>
            <person name="Keeling P.J."/>
            <person name="Gray M.W."/>
            <person name="Grigoriev I.V."/>
            <person name="Archibald J.M."/>
        </authorList>
    </citation>
    <scope>NUCLEOTIDE SEQUENCE</scope>
    <source>
        <strain evidence="4">CCMP2712</strain>
    </source>
</reference>
<protein>
    <submittedName>
        <fullName evidence="2 3">Uncharacterized protein</fullName>
    </submittedName>
</protein>
<reference evidence="2 4" key="1">
    <citation type="journal article" date="2012" name="Nature">
        <title>Algal genomes reveal evolutionary mosaicism and the fate of nucleomorphs.</title>
        <authorList>
            <consortium name="DOE Joint Genome Institute"/>
            <person name="Curtis B.A."/>
            <person name="Tanifuji G."/>
            <person name="Burki F."/>
            <person name="Gruber A."/>
            <person name="Irimia M."/>
            <person name="Maruyama S."/>
            <person name="Arias M.C."/>
            <person name="Ball S.G."/>
            <person name="Gile G.H."/>
            <person name="Hirakawa Y."/>
            <person name="Hopkins J.F."/>
            <person name="Kuo A."/>
            <person name="Rensing S.A."/>
            <person name="Schmutz J."/>
            <person name="Symeonidi A."/>
            <person name="Elias M."/>
            <person name="Eveleigh R.J."/>
            <person name="Herman E.K."/>
            <person name="Klute M.J."/>
            <person name="Nakayama T."/>
            <person name="Obornik M."/>
            <person name="Reyes-Prieto A."/>
            <person name="Armbrust E.V."/>
            <person name="Aves S.J."/>
            <person name="Beiko R.G."/>
            <person name="Coutinho P."/>
            <person name="Dacks J.B."/>
            <person name="Durnford D.G."/>
            <person name="Fast N.M."/>
            <person name="Green B.R."/>
            <person name="Grisdale C.J."/>
            <person name="Hempel F."/>
            <person name="Henrissat B."/>
            <person name="Hoppner M.P."/>
            <person name="Ishida K."/>
            <person name="Kim E."/>
            <person name="Koreny L."/>
            <person name="Kroth P.G."/>
            <person name="Liu Y."/>
            <person name="Malik S.B."/>
            <person name="Maier U.G."/>
            <person name="McRose D."/>
            <person name="Mock T."/>
            <person name="Neilson J.A."/>
            <person name="Onodera N.T."/>
            <person name="Poole A.M."/>
            <person name="Pritham E.J."/>
            <person name="Richards T.A."/>
            <person name="Rocap G."/>
            <person name="Roy S.W."/>
            <person name="Sarai C."/>
            <person name="Schaack S."/>
            <person name="Shirato S."/>
            <person name="Slamovits C.H."/>
            <person name="Spencer D.F."/>
            <person name="Suzuki S."/>
            <person name="Worden A.Z."/>
            <person name="Zauner S."/>
            <person name="Barry K."/>
            <person name="Bell C."/>
            <person name="Bharti A.K."/>
            <person name="Crow J.A."/>
            <person name="Grimwood J."/>
            <person name="Kramer R."/>
            <person name="Lindquist E."/>
            <person name="Lucas S."/>
            <person name="Salamov A."/>
            <person name="McFadden G.I."/>
            <person name="Lane C.E."/>
            <person name="Keeling P.J."/>
            <person name="Gray M.W."/>
            <person name="Grigoriev I.V."/>
            <person name="Archibald J.M."/>
        </authorList>
    </citation>
    <scope>NUCLEOTIDE SEQUENCE</scope>
    <source>
        <strain evidence="2 4">CCMP2712</strain>
    </source>
</reference>
<dbReference type="HOGENOM" id="CLU_2502695_0_0_1"/>
<dbReference type="KEGG" id="gtt:GUITHDRAFT_153952"/>
<organism evidence="2">
    <name type="scientific">Guillardia theta (strain CCMP2712)</name>
    <name type="common">Cryptophyte</name>
    <dbReference type="NCBI Taxonomy" id="905079"/>
    <lineage>
        <taxon>Eukaryota</taxon>
        <taxon>Cryptophyceae</taxon>
        <taxon>Pyrenomonadales</taxon>
        <taxon>Geminigeraceae</taxon>
        <taxon>Guillardia</taxon>
    </lineage>
</organism>
<accession>L1IXU5</accession>
<reference evidence="3" key="3">
    <citation type="submission" date="2016-03" db="UniProtKB">
        <authorList>
            <consortium name="EnsemblProtists"/>
        </authorList>
    </citation>
    <scope>IDENTIFICATION</scope>
</reference>
<dbReference type="PaxDb" id="55529-EKX40912"/>
<evidence type="ECO:0000256" key="1">
    <source>
        <dbReference type="SAM" id="Phobius"/>
    </source>
</evidence>
<dbReference type="AlphaFoldDB" id="L1IXU5"/>
<dbReference type="Proteomes" id="UP000011087">
    <property type="component" value="Unassembled WGS sequence"/>
</dbReference>
<keyword evidence="1" id="KW-1133">Transmembrane helix</keyword>
<keyword evidence="1" id="KW-0812">Transmembrane</keyword>
<name>L1IXU5_GUITC</name>
<dbReference type="GeneID" id="17297662"/>
<sequence>MYKALFVRHTLFGFFFFGFVLLCPLVTVGRWSYLWSLPRHSLTASSASFSYSAQPLLHSEDDSEAKKNATVQVLEVGTAHMTLLPL</sequence>
<keyword evidence="1" id="KW-0472">Membrane</keyword>
<feature type="transmembrane region" description="Helical" evidence="1">
    <location>
        <begin position="12"/>
        <end position="33"/>
    </location>
</feature>
<keyword evidence="4" id="KW-1185">Reference proteome</keyword>
<gene>
    <name evidence="2" type="ORF">GUITHDRAFT_153952</name>
</gene>
<dbReference type="EnsemblProtists" id="EKX40912">
    <property type="protein sequence ID" value="EKX40912"/>
    <property type="gene ID" value="GUITHDRAFT_153952"/>
</dbReference>
<evidence type="ECO:0000313" key="3">
    <source>
        <dbReference type="EnsemblProtists" id="EKX40912"/>
    </source>
</evidence>
<dbReference type="RefSeq" id="XP_005827892.1">
    <property type="nucleotide sequence ID" value="XM_005827835.1"/>
</dbReference>
<evidence type="ECO:0000313" key="4">
    <source>
        <dbReference type="Proteomes" id="UP000011087"/>
    </source>
</evidence>
<proteinExistence type="predicted"/>
<dbReference type="EMBL" id="JH993027">
    <property type="protein sequence ID" value="EKX40912.1"/>
    <property type="molecule type" value="Genomic_DNA"/>
</dbReference>
<evidence type="ECO:0000313" key="2">
    <source>
        <dbReference type="EMBL" id="EKX40912.1"/>
    </source>
</evidence>